<accession>Q21UR8</accession>
<keyword evidence="2" id="KW-1185">Reference proteome</keyword>
<proteinExistence type="predicted"/>
<evidence type="ECO:0000313" key="2">
    <source>
        <dbReference type="Proteomes" id="UP000008332"/>
    </source>
</evidence>
<dbReference type="KEGG" id="rfr:Rfer_2773"/>
<dbReference type="STRING" id="338969.Rfer_2773"/>
<dbReference type="Proteomes" id="UP000008332">
    <property type="component" value="Chromosome"/>
</dbReference>
<dbReference type="Gene3D" id="1.10.3210.10">
    <property type="entry name" value="Hypothetical protein af1432"/>
    <property type="match status" value="1"/>
</dbReference>
<sequence>MISLGRLMSTPGVNRRTLILKMLRLPRSKVQIGTPLPWSVRDEQGTLLLSKGHLVESEHLLDQLLLRGAYVDAEEARAVALADAPQRPKTPVPPPNIFGLWDKTTDDLKKLLVSVTHQDDFPGRIEQFARHLLELVDCNADIAIYRCVRQDNAQHFYFGYTHAVYTAMLCILMARHLKWSETRLMSLVKAALTMNQPILDLQGQMAGQDVPMKDKQRAAIHTHPTQCVEWLQKAGVTDADWLTAIAQHHERADGTGYPLGSTEVCEMAVALRVADTFTSRISPRVMRPALSPQEAVRQLYQEDKGGPLSTAVIKELGIYPPGDFVKLASGELGIVVQRTANARAPIVASITDTAGRPVPHTVRHDTAQPEFAIKATASDKVMLMRLPPERLFGFSLAPQAPVVRPKPVH</sequence>
<dbReference type="AlphaFoldDB" id="Q21UR8"/>
<evidence type="ECO:0000313" key="1">
    <source>
        <dbReference type="EMBL" id="ABD70485.1"/>
    </source>
</evidence>
<dbReference type="InterPro" id="IPR003607">
    <property type="entry name" value="HD/PDEase_dom"/>
</dbReference>
<name>Q21UR8_ALBFT</name>
<dbReference type="CDD" id="cd00077">
    <property type="entry name" value="HDc"/>
    <property type="match status" value="1"/>
</dbReference>
<dbReference type="PANTHER" id="PTHR43155">
    <property type="entry name" value="CYCLIC DI-GMP PHOSPHODIESTERASE PA4108-RELATED"/>
    <property type="match status" value="1"/>
</dbReference>
<evidence type="ECO:0008006" key="3">
    <source>
        <dbReference type="Google" id="ProtNLM"/>
    </source>
</evidence>
<organism evidence="1 2">
    <name type="scientific">Albidiferax ferrireducens (strain ATCC BAA-621 / DSM 15236 / T118)</name>
    <name type="common">Rhodoferax ferrireducens</name>
    <dbReference type="NCBI Taxonomy" id="338969"/>
    <lineage>
        <taxon>Bacteria</taxon>
        <taxon>Pseudomonadati</taxon>
        <taxon>Pseudomonadota</taxon>
        <taxon>Betaproteobacteria</taxon>
        <taxon>Burkholderiales</taxon>
        <taxon>Comamonadaceae</taxon>
        <taxon>Rhodoferax</taxon>
    </lineage>
</organism>
<dbReference type="PANTHER" id="PTHR43155:SF2">
    <property type="entry name" value="CYCLIC DI-GMP PHOSPHODIESTERASE PA4108"/>
    <property type="match status" value="1"/>
</dbReference>
<dbReference type="eggNOG" id="COG2206">
    <property type="taxonomic scope" value="Bacteria"/>
</dbReference>
<dbReference type="OrthoDB" id="9774747at2"/>
<dbReference type="Pfam" id="PF13487">
    <property type="entry name" value="HD_5"/>
    <property type="match status" value="1"/>
</dbReference>
<dbReference type="HOGENOM" id="CLU_000445_92_1_4"/>
<reference evidence="2" key="1">
    <citation type="submission" date="2006-02" db="EMBL/GenBank/DDBJ databases">
        <title>Complete sequence of chromosome of Rhodoferax ferrireducens DSM 15236.</title>
        <authorList>
            <person name="Copeland A."/>
            <person name="Lucas S."/>
            <person name="Lapidus A."/>
            <person name="Barry K."/>
            <person name="Detter J.C."/>
            <person name="Glavina del Rio T."/>
            <person name="Hammon N."/>
            <person name="Israni S."/>
            <person name="Pitluck S."/>
            <person name="Brettin T."/>
            <person name="Bruce D."/>
            <person name="Han C."/>
            <person name="Tapia R."/>
            <person name="Gilna P."/>
            <person name="Kiss H."/>
            <person name="Schmutz J."/>
            <person name="Larimer F."/>
            <person name="Land M."/>
            <person name="Kyrpides N."/>
            <person name="Ivanova N."/>
            <person name="Richardson P."/>
        </authorList>
    </citation>
    <scope>NUCLEOTIDE SEQUENCE [LARGE SCALE GENOMIC DNA]</scope>
    <source>
        <strain evidence="2">ATCC BAA-621 / DSM 15236 / T118</strain>
    </source>
</reference>
<dbReference type="SUPFAM" id="SSF109604">
    <property type="entry name" value="HD-domain/PDEase-like"/>
    <property type="match status" value="1"/>
</dbReference>
<protein>
    <recommendedName>
        <fullName evidence="3">Phosphohydrolase</fullName>
    </recommendedName>
</protein>
<gene>
    <name evidence="1" type="ordered locus">Rfer_2773</name>
</gene>
<dbReference type="EMBL" id="CP000267">
    <property type="protein sequence ID" value="ABD70485.1"/>
    <property type="molecule type" value="Genomic_DNA"/>
</dbReference>